<dbReference type="InterPro" id="IPR002401">
    <property type="entry name" value="Cyt_P450_E_grp-I"/>
</dbReference>
<evidence type="ECO:0000256" key="1">
    <source>
        <dbReference type="ARBA" id="ARBA00004167"/>
    </source>
</evidence>
<sequence>VVFLVLLYLWRFLSYAYLEPKRQERVLRHNGFRGNKYKFLHGDLKEMREITKRSAQKPLNFEDNFEPRVSGFFLKTIKAHGNCCFVWLGPRATILVNDPDLVKDVLSKPDDYGKPIRTNPLQNLFIRGLVAHEGEKWTKHRRIMNPAFHLEKLKLMVPAFALCAEEILKKWESCMSPEGSAEVDVWPDLQKIASDAISRTAFGKGYEEGRKIFDLLKEQAANVNATYVSVNIPGTQYLPLKRNRRMKEIERELQSLIRGVIDERVKSMEAGKASNEDLLGLMLETNSQEIKQGNKNSGMTMDEIAEECKLFYFGGQETTSILLVWTAILLSRYPQWQEKAREEVLHVYGKNTTPNFDGVNQLKIVNMILHEVLRLYPPVPAYGRRAKEDIKMGKYTLPAGSTLQLQILFLHHSTEVWGDDALEFKPERFREGVVKAQKIPGIFFPFGWGPRMCIGQSFTMLEAKIVLSMMLQRFSFQLSSSYVHAPFAVMTIKPQHGAKLLLHR</sequence>
<evidence type="ECO:0000256" key="5">
    <source>
        <dbReference type="ARBA" id="ARBA00022723"/>
    </source>
</evidence>
<dbReference type="GO" id="GO:0016020">
    <property type="term" value="C:membrane"/>
    <property type="evidence" value="ECO:0007669"/>
    <property type="project" value="UniProtKB-SubCell"/>
</dbReference>
<keyword evidence="8 11" id="KW-0408">Iron</keyword>
<dbReference type="PANTHER" id="PTHR24282:SF273">
    <property type="entry name" value="CYTOCHROME P450 CYP72A219-LIKE"/>
    <property type="match status" value="1"/>
</dbReference>
<keyword evidence="15" id="KW-1185">Reference proteome</keyword>
<keyword evidence="4" id="KW-0812">Transmembrane</keyword>
<dbReference type="Proteomes" id="UP000015453">
    <property type="component" value="Unassembled WGS sequence"/>
</dbReference>
<dbReference type="PANTHER" id="PTHR24282">
    <property type="entry name" value="CYTOCHROME P450 FAMILY MEMBER"/>
    <property type="match status" value="1"/>
</dbReference>
<evidence type="ECO:0000256" key="13">
    <source>
        <dbReference type="SAM" id="SignalP"/>
    </source>
</evidence>
<keyword evidence="7 12" id="KW-0560">Oxidoreductase</keyword>
<comment type="subcellular location">
    <subcellularLocation>
        <location evidence="1">Membrane</location>
        <topology evidence="1">Single-pass membrane protein</topology>
    </subcellularLocation>
</comment>
<evidence type="ECO:0000256" key="11">
    <source>
        <dbReference type="PIRSR" id="PIRSR602401-1"/>
    </source>
</evidence>
<comment type="caution">
    <text evidence="14">The sequence shown here is derived from an EMBL/GenBank/DDBJ whole genome shotgun (WGS) entry which is preliminary data.</text>
</comment>
<evidence type="ECO:0000313" key="15">
    <source>
        <dbReference type="Proteomes" id="UP000015453"/>
    </source>
</evidence>
<dbReference type="GO" id="GO:0020037">
    <property type="term" value="F:heme binding"/>
    <property type="evidence" value="ECO:0007669"/>
    <property type="project" value="InterPro"/>
</dbReference>
<accession>S8DRA6</accession>
<evidence type="ECO:0000256" key="4">
    <source>
        <dbReference type="ARBA" id="ARBA00022692"/>
    </source>
</evidence>
<name>S8DRA6_9LAMI</name>
<keyword evidence="13" id="KW-0732">Signal</keyword>
<keyword evidence="10" id="KW-0472">Membrane</keyword>
<evidence type="ECO:0000256" key="8">
    <source>
        <dbReference type="ARBA" id="ARBA00023004"/>
    </source>
</evidence>
<keyword evidence="6" id="KW-1133">Transmembrane helix</keyword>
<evidence type="ECO:0000256" key="6">
    <source>
        <dbReference type="ARBA" id="ARBA00022989"/>
    </source>
</evidence>
<dbReference type="PROSITE" id="PS00086">
    <property type="entry name" value="CYTOCHROME_P450"/>
    <property type="match status" value="1"/>
</dbReference>
<evidence type="ECO:0008006" key="16">
    <source>
        <dbReference type="Google" id="ProtNLM"/>
    </source>
</evidence>
<dbReference type="AlphaFoldDB" id="S8DRA6"/>
<dbReference type="EMBL" id="AUSU01004110">
    <property type="protein sequence ID" value="EPS65653.1"/>
    <property type="molecule type" value="Genomic_DNA"/>
</dbReference>
<keyword evidence="5 11" id="KW-0479">Metal-binding</keyword>
<dbReference type="GO" id="GO:0004497">
    <property type="term" value="F:monooxygenase activity"/>
    <property type="evidence" value="ECO:0007669"/>
    <property type="project" value="UniProtKB-KW"/>
</dbReference>
<feature type="chain" id="PRO_5004562466" description="Cytochrome P450" evidence="13">
    <location>
        <begin position="19"/>
        <end position="504"/>
    </location>
</feature>
<dbReference type="Gene3D" id="1.10.630.10">
    <property type="entry name" value="Cytochrome P450"/>
    <property type="match status" value="1"/>
</dbReference>
<dbReference type="SUPFAM" id="SSF48264">
    <property type="entry name" value="Cytochrome P450"/>
    <property type="match status" value="1"/>
</dbReference>
<organism evidence="14 15">
    <name type="scientific">Genlisea aurea</name>
    <dbReference type="NCBI Taxonomy" id="192259"/>
    <lineage>
        <taxon>Eukaryota</taxon>
        <taxon>Viridiplantae</taxon>
        <taxon>Streptophyta</taxon>
        <taxon>Embryophyta</taxon>
        <taxon>Tracheophyta</taxon>
        <taxon>Spermatophyta</taxon>
        <taxon>Magnoliopsida</taxon>
        <taxon>eudicotyledons</taxon>
        <taxon>Gunneridae</taxon>
        <taxon>Pentapetalae</taxon>
        <taxon>asterids</taxon>
        <taxon>lamiids</taxon>
        <taxon>Lamiales</taxon>
        <taxon>Lentibulariaceae</taxon>
        <taxon>Genlisea</taxon>
    </lineage>
</organism>
<comment type="similarity">
    <text evidence="2 12">Belongs to the cytochrome P450 family.</text>
</comment>
<dbReference type="GO" id="GO:0005506">
    <property type="term" value="F:iron ion binding"/>
    <property type="evidence" value="ECO:0007669"/>
    <property type="project" value="InterPro"/>
</dbReference>
<dbReference type="Pfam" id="PF00067">
    <property type="entry name" value="p450"/>
    <property type="match status" value="1"/>
</dbReference>
<dbReference type="InterPro" id="IPR050665">
    <property type="entry name" value="Cytochrome_P450_Monooxygen"/>
</dbReference>
<evidence type="ECO:0000256" key="10">
    <source>
        <dbReference type="ARBA" id="ARBA00023136"/>
    </source>
</evidence>
<keyword evidence="9 12" id="KW-0503">Monooxygenase</keyword>
<dbReference type="InterPro" id="IPR017972">
    <property type="entry name" value="Cyt_P450_CS"/>
</dbReference>
<feature type="signal peptide" evidence="13">
    <location>
        <begin position="1"/>
        <end position="18"/>
    </location>
</feature>
<evidence type="ECO:0000256" key="7">
    <source>
        <dbReference type="ARBA" id="ARBA00023002"/>
    </source>
</evidence>
<evidence type="ECO:0000256" key="9">
    <source>
        <dbReference type="ARBA" id="ARBA00023033"/>
    </source>
</evidence>
<dbReference type="OrthoDB" id="1470350at2759"/>
<reference evidence="14 15" key="1">
    <citation type="journal article" date="2013" name="BMC Genomics">
        <title>The miniature genome of a carnivorous plant Genlisea aurea contains a low number of genes and short non-coding sequences.</title>
        <authorList>
            <person name="Leushkin E.V."/>
            <person name="Sutormin R.A."/>
            <person name="Nabieva E.R."/>
            <person name="Penin A.A."/>
            <person name="Kondrashov A.S."/>
            <person name="Logacheva M.D."/>
        </authorList>
    </citation>
    <scope>NUCLEOTIDE SEQUENCE [LARGE SCALE GENOMIC DNA]</scope>
</reference>
<evidence type="ECO:0000313" key="14">
    <source>
        <dbReference type="EMBL" id="EPS65653.1"/>
    </source>
</evidence>
<feature type="binding site" description="axial binding residue" evidence="11">
    <location>
        <position position="453"/>
    </location>
    <ligand>
        <name>heme</name>
        <dbReference type="ChEBI" id="CHEBI:30413"/>
    </ligand>
    <ligandPart>
        <name>Fe</name>
        <dbReference type="ChEBI" id="CHEBI:18248"/>
    </ligandPart>
</feature>
<dbReference type="PRINTS" id="PR00385">
    <property type="entry name" value="P450"/>
</dbReference>
<evidence type="ECO:0000256" key="12">
    <source>
        <dbReference type="RuleBase" id="RU000461"/>
    </source>
</evidence>
<dbReference type="GO" id="GO:0016705">
    <property type="term" value="F:oxidoreductase activity, acting on paired donors, with incorporation or reduction of molecular oxygen"/>
    <property type="evidence" value="ECO:0007669"/>
    <property type="project" value="InterPro"/>
</dbReference>
<dbReference type="InterPro" id="IPR001128">
    <property type="entry name" value="Cyt_P450"/>
</dbReference>
<protein>
    <recommendedName>
        <fullName evidence="16">Cytochrome P450</fullName>
    </recommendedName>
</protein>
<evidence type="ECO:0000256" key="3">
    <source>
        <dbReference type="ARBA" id="ARBA00022617"/>
    </source>
</evidence>
<feature type="non-terminal residue" evidence="14">
    <location>
        <position position="504"/>
    </location>
</feature>
<dbReference type="PRINTS" id="PR00463">
    <property type="entry name" value="EP450I"/>
</dbReference>
<feature type="non-terminal residue" evidence="14">
    <location>
        <position position="1"/>
    </location>
</feature>
<keyword evidence="3 11" id="KW-0349">Heme</keyword>
<evidence type="ECO:0000256" key="2">
    <source>
        <dbReference type="ARBA" id="ARBA00010617"/>
    </source>
</evidence>
<gene>
    <name evidence="14" type="ORF">M569_09124</name>
</gene>
<proteinExistence type="inferred from homology"/>
<dbReference type="InterPro" id="IPR036396">
    <property type="entry name" value="Cyt_P450_sf"/>
</dbReference>
<comment type="cofactor">
    <cofactor evidence="11">
        <name>heme</name>
        <dbReference type="ChEBI" id="CHEBI:30413"/>
    </cofactor>
</comment>